<organism evidence="2">
    <name type="scientific">marine sediment metagenome</name>
    <dbReference type="NCBI Taxonomy" id="412755"/>
    <lineage>
        <taxon>unclassified sequences</taxon>
        <taxon>metagenomes</taxon>
        <taxon>ecological metagenomes</taxon>
    </lineage>
</organism>
<sequence length="128" mass="14632">MSEKVLKAVEKRLDKKLKKQTQDGLSTVFKELRCGAVAREIKAGRNVTGNSAMGFRMCIHDRLGPRYDPIKRKFSPMTANGKRIEKKMEENINGLLESGGFRPMPSNLIPNLRKKDKAFEKSVKKRRK</sequence>
<evidence type="ECO:0000313" key="2">
    <source>
        <dbReference type="EMBL" id="KKL06581.1"/>
    </source>
</evidence>
<dbReference type="EMBL" id="LAZR01043647">
    <property type="protein sequence ID" value="KKL06581.1"/>
    <property type="molecule type" value="Genomic_DNA"/>
</dbReference>
<feature type="region of interest" description="Disordered" evidence="1">
    <location>
        <begin position="95"/>
        <end position="128"/>
    </location>
</feature>
<gene>
    <name evidence="2" type="ORF">LCGC14_2594610</name>
</gene>
<accession>A0A0F9CLM0</accession>
<comment type="caution">
    <text evidence="2">The sequence shown here is derived from an EMBL/GenBank/DDBJ whole genome shotgun (WGS) entry which is preliminary data.</text>
</comment>
<protein>
    <submittedName>
        <fullName evidence="2">Uncharacterized protein</fullName>
    </submittedName>
</protein>
<reference evidence="2" key="1">
    <citation type="journal article" date="2015" name="Nature">
        <title>Complex archaea that bridge the gap between prokaryotes and eukaryotes.</title>
        <authorList>
            <person name="Spang A."/>
            <person name="Saw J.H."/>
            <person name="Jorgensen S.L."/>
            <person name="Zaremba-Niedzwiedzka K."/>
            <person name="Martijn J."/>
            <person name="Lind A.E."/>
            <person name="van Eijk R."/>
            <person name="Schleper C."/>
            <person name="Guy L."/>
            <person name="Ettema T.J."/>
        </authorList>
    </citation>
    <scope>NUCLEOTIDE SEQUENCE</scope>
</reference>
<evidence type="ECO:0000256" key="1">
    <source>
        <dbReference type="SAM" id="MobiDB-lite"/>
    </source>
</evidence>
<name>A0A0F9CLM0_9ZZZZ</name>
<dbReference type="AlphaFoldDB" id="A0A0F9CLM0"/>
<proteinExistence type="predicted"/>